<dbReference type="RefSeq" id="XP_055872274.1">
    <property type="nucleotide sequence ID" value="XM_056016299.1"/>
</dbReference>
<dbReference type="PROSITE" id="PS50092">
    <property type="entry name" value="TSP1"/>
    <property type="match status" value="1"/>
</dbReference>
<dbReference type="Pfam" id="PF17517">
    <property type="entry name" value="IgGFc_binding"/>
    <property type="match status" value="1"/>
</dbReference>
<dbReference type="Proteomes" id="UP001165740">
    <property type="component" value="Chromosome 17"/>
</dbReference>
<dbReference type="InterPro" id="IPR000884">
    <property type="entry name" value="TSP1_rpt"/>
</dbReference>
<dbReference type="OrthoDB" id="10005154at2759"/>
<feature type="transmembrane region" description="Helical" evidence="2">
    <location>
        <begin position="693"/>
        <end position="712"/>
    </location>
</feature>
<sequence>MSSAMTSRAVALRYVGNLLAIVFCIYRTKGAGTTYGNLFVVTNLKVIGNHSDPSRLPGQVEFFLYTAAADGVQVTVTFRNATVQSLIILPGVKNMNQVSANPKLFSFEKDLARKSVYVFKGSGLFGLCVLIMQSYAEDSFETFLAIPVDGWGKLYYLVSLESRVSAQFVTGEHNSTLTVLLRFADRSMVFKYHGISYGTGSNLIVDLPPWRAFSLSNCDDNRLSSSFTGTYVRGTSPFGVISGNCLDGTINVLCDDPMLEREQKGRQSVLVEMLPPLEQYGREFIPVLITGRTSHDYFITVAGHDDVNVTFFNKEDERNDYYLKYRGDSLRITLKGGLGMLKSNKGVLVMYVMRSACFGSKAEVGGPSFCLIVPNELFYHTYTWSTKTSSLPLVVLSYICIVIRVSNIPQLYMDGEFFKADTTWNLVSGAPEWRAGHAMIEQGNHLMKHTSGSPFGLYLYGLGHYSSYMHPAGFITSSINAVCHTSPTVPGDLVDNDCDKRIDEEIEDNKECLFADDDDDGYIDEDLRDTPVGGASGETTAEIQIPGVVNGGWSVWTEWHCQDCLDTRVFRTRDCNNPSPLEGGRNCYGGRLEAKFGQCYTEITCPEDCPLYYWSSNCSKTCFNCMGDCRKNSGVCERCVSGFKSPQNSCTTACEEYEFGPNCEGDCMAKCDDDCFNRVTGECSDSWISFRTLVPALIPIIIVANACIFWGYHKQKQTLLPTGESKPSRSWTLYTAISSEKIREMLAPWKSLETPRVKPFEDMPPDTNLFSSRTTFSTTESQV</sequence>
<name>A0A9W2ZBI8_BIOGL</name>
<dbReference type="InterPro" id="IPR035234">
    <property type="entry name" value="IgGFc-bd_N"/>
</dbReference>
<evidence type="ECO:0000313" key="4">
    <source>
        <dbReference type="Proteomes" id="UP001165740"/>
    </source>
</evidence>
<evidence type="ECO:0000259" key="3">
    <source>
        <dbReference type="Pfam" id="PF17517"/>
    </source>
</evidence>
<accession>A0A9W2ZBI8</accession>
<dbReference type="InterPro" id="IPR036383">
    <property type="entry name" value="TSP1_rpt_sf"/>
</dbReference>
<dbReference type="Gene3D" id="2.20.100.10">
    <property type="entry name" value="Thrombospondin type-1 (TSP1) repeat"/>
    <property type="match status" value="1"/>
</dbReference>
<reference evidence="5" key="1">
    <citation type="submission" date="2025-08" db="UniProtKB">
        <authorList>
            <consortium name="RefSeq"/>
        </authorList>
    </citation>
    <scope>IDENTIFICATION</scope>
</reference>
<gene>
    <name evidence="5" type="primary">LOC106067928</name>
</gene>
<dbReference type="PANTHER" id="PTHR46534:SF1">
    <property type="entry name" value="IGGFC-BINDING PROTEIN N-TERMINAL DOMAIN-CONTAINING PROTEIN"/>
    <property type="match status" value="1"/>
</dbReference>
<keyword evidence="4" id="KW-1185">Reference proteome</keyword>
<keyword evidence="2" id="KW-0472">Membrane</keyword>
<dbReference type="GeneID" id="106067928"/>
<feature type="domain" description="IgGFc-binding protein N-terminal" evidence="3">
    <location>
        <begin position="142"/>
        <end position="461"/>
    </location>
</feature>
<dbReference type="AlphaFoldDB" id="A0A9W2ZBI8"/>
<feature type="region of interest" description="Disordered" evidence="1">
    <location>
        <begin position="757"/>
        <end position="783"/>
    </location>
</feature>
<proteinExistence type="predicted"/>
<protein>
    <submittedName>
        <fullName evidence="5">Uncharacterized protein LOC106067928 isoform X1</fullName>
    </submittedName>
</protein>
<evidence type="ECO:0000256" key="1">
    <source>
        <dbReference type="SAM" id="MobiDB-lite"/>
    </source>
</evidence>
<keyword evidence="2" id="KW-1133">Transmembrane helix</keyword>
<evidence type="ECO:0000256" key="2">
    <source>
        <dbReference type="SAM" id="Phobius"/>
    </source>
</evidence>
<organism evidence="4 5">
    <name type="scientific">Biomphalaria glabrata</name>
    <name type="common">Bloodfluke planorb</name>
    <name type="synonym">Freshwater snail</name>
    <dbReference type="NCBI Taxonomy" id="6526"/>
    <lineage>
        <taxon>Eukaryota</taxon>
        <taxon>Metazoa</taxon>
        <taxon>Spiralia</taxon>
        <taxon>Lophotrochozoa</taxon>
        <taxon>Mollusca</taxon>
        <taxon>Gastropoda</taxon>
        <taxon>Heterobranchia</taxon>
        <taxon>Euthyneura</taxon>
        <taxon>Panpulmonata</taxon>
        <taxon>Hygrophila</taxon>
        <taxon>Lymnaeoidea</taxon>
        <taxon>Planorbidae</taxon>
        <taxon>Biomphalaria</taxon>
    </lineage>
</organism>
<dbReference type="PANTHER" id="PTHR46534">
    <property type="entry name" value="IGGFC_BINDING DOMAIN-CONTAINING PROTEIN"/>
    <property type="match status" value="1"/>
</dbReference>
<keyword evidence="2" id="KW-0812">Transmembrane</keyword>
<evidence type="ECO:0000313" key="5">
    <source>
        <dbReference type="RefSeq" id="XP_055872274.1"/>
    </source>
</evidence>
<feature type="compositionally biased region" description="Low complexity" evidence="1">
    <location>
        <begin position="770"/>
        <end position="783"/>
    </location>
</feature>